<evidence type="ECO:0000256" key="2">
    <source>
        <dbReference type="SAM" id="Phobius"/>
    </source>
</evidence>
<keyword evidence="2" id="KW-0812">Transmembrane</keyword>
<name>A0A1I0G9G8_9ACTN</name>
<dbReference type="EMBL" id="FOHX01000003">
    <property type="protein sequence ID" value="SET67410.1"/>
    <property type="molecule type" value="Genomic_DNA"/>
</dbReference>
<keyword evidence="2" id="KW-1133">Transmembrane helix</keyword>
<evidence type="ECO:0008006" key="5">
    <source>
        <dbReference type="Google" id="ProtNLM"/>
    </source>
</evidence>
<organism evidence="3 4">
    <name type="scientific">Nonomuraea wenchangensis</name>
    <dbReference type="NCBI Taxonomy" id="568860"/>
    <lineage>
        <taxon>Bacteria</taxon>
        <taxon>Bacillati</taxon>
        <taxon>Actinomycetota</taxon>
        <taxon>Actinomycetes</taxon>
        <taxon>Streptosporangiales</taxon>
        <taxon>Streptosporangiaceae</taxon>
        <taxon>Nonomuraea</taxon>
    </lineage>
</organism>
<accession>A0A1I0G9G8</accession>
<evidence type="ECO:0000313" key="3">
    <source>
        <dbReference type="EMBL" id="SET67410.1"/>
    </source>
</evidence>
<gene>
    <name evidence="3" type="ORF">SAMN05421811_103809</name>
</gene>
<dbReference type="Proteomes" id="UP000199361">
    <property type="component" value="Unassembled WGS sequence"/>
</dbReference>
<evidence type="ECO:0000256" key="1">
    <source>
        <dbReference type="SAM" id="MobiDB-lite"/>
    </source>
</evidence>
<dbReference type="OrthoDB" id="4328209at2"/>
<feature type="region of interest" description="Disordered" evidence="1">
    <location>
        <begin position="62"/>
        <end position="129"/>
    </location>
</feature>
<dbReference type="STRING" id="568860.SAMN05421811_103809"/>
<dbReference type="AlphaFoldDB" id="A0A1I0G9G8"/>
<feature type="compositionally biased region" description="Pro residues" evidence="1">
    <location>
        <begin position="90"/>
        <end position="108"/>
    </location>
</feature>
<keyword evidence="2" id="KW-0472">Membrane</keyword>
<sequence>MNSHDPNDPDTPDTAADASDARADTPDAAADASDTDALEAELLALGSLLDVPTAAPAPDVAAAVRARLTQPDPGAPASPDLGVPARPDPDVPSPLDPGVSAPPHPDMPADPAHGADGRRPQRPGGRSRRRRWGVVVAVVAVVVAVTAATPQGRAAVVKILRFAGVELRVSDTPPPPLTTTAPLPGERAVAPEELPALARFPVRTPTRLGPPQAATVSDGGRVVSMFWPGGIRLDQFDGEMEPYFFKQLGPPFPTHVELGGGAEGWWVGGEHPLGHLRRVDGTVVPLRQAAPTLIWTSGGVNLRLEGVRTAREAAAIADSLR</sequence>
<feature type="transmembrane region" description="Helical" evidence="2">
    <location>
        <begin position="132"/>
        <end position="149"/>
    </location>
</feature>
<protein>
    <recommendedName>
        <fullName evidence="5">DUF4367 domain-containing protein</fullName>
    </recommendedName>
</protein>
<keyword evidence="4" id="KW-1185">Reference proteome</keyword>
<evidence type="ECO:0000313" key="4">
    <source>
        <dbReference type="Proteomes" id="UP000199361"/>
    </source>
</evidence>
<dbReference type="RefSeq" id="WP_143082232.1">
    <property type="nucleotide sequence ID" value="NZ_FOHX01000003.1"/>
</dbReference>
<proteinExistence type="predicted"/>
<reference evidence="3 4" key="1">
    <citation type="submission" date="2016-10" db="EMBL/GenBank/DDBJ databases">
        <authorList>
            <person name="de Groot N.N."/>
        </authorList>
    </citation>
    <scope>NUCLEOTIDE SEQUENCE [LARGE SCALE GENOMIC DNA]</scope>
    <source>
        <strain evidence="3 4">CGMCC 4.5598</strain>
    </source>
</reference>
<feature type="region of interest" description="Disordered" evidence="1">
    <location>
        <begin position="1"/>
        <end position="35"/>
    </location>
</feature>